<feature type="domain" description="N-acetyltransferase" evidence="1">
    <location>
        <begin position="24"/>
        <end position="187"/>
    </location>
</feature>
<sequence>MPEAHARMESVRAGARRALAGEQVRLRELREADLPELVAWWRDPDVAVFNSHVQPRPDKPLEEMFRSWSDNGSSAGVAFCVETLNEELVGHVSMWGADVRNRCATFGIVIGPEHQTRGFGTEATRLMISYGFTELGLHRIELMVHAENERAIAVYRRVGFEQEGLFRSKLFYGGCFHDQVLMATLSPVD</sequence>
<proteinExistence type="predicted"/>
<keyword evidence="2" id="KW-0808">Transferase</keyword>
<name>A0A077M1X1_9MICO</name>
<dbReference type="STRING" id="1194083.BN12_2620029"/>
<dbReference type="PANTHER" id="PTHR43415:SF3">
    <property type="entry name" value="GNAT-FAMILY ACETYLTRANSFERASE"/>
    <property type="match status" value="1"/>
</dbReference>
<dbReference type="GO" id="GO:0016747">
    <property type="term" value="F:acyltransferase activity, transferring groups other than amino-acyl groups"/>
    <property type="evidence" value="ECO:0007669"/>
    <property type="project" value="InterPro"/>
</dbReference>
<evidence type="ECO:0000259" key="1">
    <source>
        <dbReference type="PROSITE" id="PS51186"/>
    </source>
</evidence>
<organism evidence="2 3">
    <name type="scientific">Nostocoides japonicum T1-X7</name>
    <dbReference type="NCBI Taxonomy" id="1194083"/>
    <lineage>
        <taxon>Bacteria</taxon>
        <taxon>Bacillati</taxon>
        <taxon>Actinomycetota</taxon>
        <taxon>Actinomycetes</taxon>
        <taxon>Micrococcales</taxon>
        <taxon>Intrasporangiaceae</taxon>
        <taxon>Nostocoides</taxon>
    </lineage>
</organism>
<reference evidence="2 3" key="1">
    <citation type="journal article" date="2013" name="ISME J.">
        <title>A metabolic model for members of the genus Tetrasphaera involved in enhanced biological phosphorus removal.</title>
        <authorList>
            <person name="Kristiansen R."/>
            <person name="Nguyen H.T.T."/>
            <person name="Saunders A.M."/>
            <person name="Nielsen J.L."/>
            <person name="Wimmer R."/>
            <person name="Le V.Q."/>
            <person name="McIlroy S.J."/>
            <person name="Petrovski S."/>
            <person name="Seviour R.J."/>
            <person name="Calteau A."/>
            <person name="Nielsen K.L."/>
            <person name="Nielsen P.H."/>
        </authorList>
    </citation>
    <scope>NUCLEOTIDE SEQUENCE [LARGE SCALE GENOMIC DNA]</scope>
    <source>
        <strain evidence="2 3">T1-X7</strain>
    </source>
</reference>
<dbReference type="InterPro" id="IPR000182">
    <property type="entry name" value="GNAT_dom"/>
</dbReference>
<keyword evidence="3" id="KW-1185">Reference proteome</keyword>
<dbReference type="PROSITE" id="PS51186">
    <property type="entry name" value="GNAT"/>
    <property type="match status" value="1"/>
</dbReference>
<dbReference type="SUPFAM" id="SSF55729">
    <property type="entry name" value="Acyl-CoA N-acyltransferases (Nat)"/>
    <property type="match status" value="1"/>
</dbReference>
<gene>
    <name evidence="2" type="ORF">BN12_2620029</name>
</gene>
<evidence type="ECO:0000313" key="3">
    <source>
        <dbReference type="Proteomes" id="UP000035721"/>
    </source>
</evidence>
<dbReference type="Proteomes" id="UP000035721">
    <property type="component" value="Unassembled WGS sequence"/>
</dbReference>
<protein>
    <submittedName>
        <fullName evidence="2">GCN5-related N-acetyltransferase</fullName>
    </submittedName>
</protein>
<evidence type="ECO:0000313" key="2">
    <source>
        <dbReference type="EMBL" id="CCH78214.1"/>
    </source>
</evidence>
<accession>A0A077M1X1</accession>
<dbReference type="AlphaFoldDB" id="A0A077M1X1"/>
<dbReference type="Gene3D" id="3.40.630.30">
    <property type="match status" value="1"/>
</dbReference>
<dbReference type="InterPro" id="IPR016181">
    <property type="entry name" value="Acyl_CoA_acyltransferase"/>
</dbReference>
<comment type="caution">
    <text evidence="2">The sequence shown here is derived from an EMBL/GenBank/DDBJ whole genome shotgun (WGS) entry which is preliminary data.</text>
</comment>
<dbReference type="PANTHER" id="PTHR43415">
    <property type="entry name" value="SPERMIDINE N(1)-ACETYLTRANSFERASE"/>
    <property type="match status" value="1"/>
</dbReference>
<dbReference type="RefSeq" id="WP_200901260.1">
    <property type="nucleotide sequence ID" value="NZ_HF570958.1"/>
</dbReference>
<dbReference type="EMBL" id="CAJB01000182">
    <property type="protein sequence ID" value="CCH78214.1"/>
    <property type="molecule type" value="Genomic_DNA"/>
</dbReference>
<dbReference type="Pfam" id="PF13302">
    <property type="entry name" value="Acetyltransf_3"/>
    <property type="match status" value="1"/>
</dbReference>